<feature type="compositionally biased region" description="Polar residues" evidence="12">
    <location>
        <begin position="150"/>
        <end position="167"/>
    </location>
</feature>
<protein>
    <recommendedName>
        <fullName evidence="14">RING-type domain-containing protein</fullName>
    </recommendedName>
</protein>
<dbReference type="PROSITE" id="PS50089">
    <property type="entry name" value="ZF_RING_2"/>
    <property type="match status" value="1"/>
</dbReference>
<feature type="region of interest" description="Disordered" evidence="12">
    <location>
        <begin position="269"/>
        <end position="327"/>
    </location>
</feature>
<evidence type="ECO:0000256" key="8">
    <source>
        <dbReference type="ARBA" id="ARBA00022833"/>
    </source>
</evidence>
<dbReference type="InterPro" id="IPR024766">
    <property type="entry name" value="Znf_RING_H2"/>
</dbReference>
<feature type="compositionally biased region" description="Low complexity" evidence="12">
    <location>
        <begin position="303"/>
        <end position="315"/>
    </location>
</feature>
<dbReference type="GO" id="GO:0016020">
    <property type="term" value="C:membrane"/>
    <property type="evidence" value="ECO:0007669"/>
    <property type="project" value="UniProtKB-SubCell"/>
</dbReference>
<dbReference type="CDD" id="cd16448">
    <property type="entry name" value="RING-H2"/>
    <property type="match status" value="1"/>
</dbReference>
<proteinExistence type="predicted"/>
<dbReference type="OrthoDB" id="8062037at2759"/>
<comment type="caution">
    <text evidence="15">The sequence shown here is derived from an EMBL/GenBank/DDBJ whole genome shotgun (WGS) entry which is preliminary data.</text>
</comment>
<name>A0A364N6T7_STELY</name>
<dbReference type="GO" id="GO:0016567">
    <property type="term" value="P:protein ubiquitination"/>
    <property type="evidence" value="ECO:0007669"/>
    <property type="project" value="UniProtKB-UniPathway"/>
</dbReference>
<keyword evidence="3" id="KW-0808">Transferase</keyword>
<evidence type="ECO:0000256" key="5">
    <source>
        <dbReference type="ARBA" id="ARBA00022723"/>
    </source>
</evidence>
<evidence type="ECO:0000256" key="12">
    <source>
        <dbReference type="SAM" id="MobiDB-lite"/>
    </source>
</evidence>
<evidence type="ECO:0000256" key="9">
    <source>
        <dbReference type="ARBA" id="ARBA00022989"/>
    </source>
</evidence>
<dbReference type="PANTHER" id="PTHR45768:SF18">
    <property type="entry name" value="RING-H2 FINGER PROTEIN ATL47-RELATED"/>
    <property type="match status" value="1"/>
</dbReference>
<dbReference type="SMART" id="SM00184">
    <property type="entry name" value="RING"/>
    <property type="match status" value="1"/>
</dbReference>
<evidence type="ECO:0000256" key="6">
    <source>
        <dbReference type="ARBA" id="ARBA00022771"/>
    </source>
</evidence>
<evidence type="ECO:0000256" key="2">
    <source>
        <dbReference type="ARBA" id="ARBA00004906"/>
    </source>
</evidence>
<evidence type="ECO:0000256" key="1">
    <source>
        <dbReference type="ARBA" id="ARBA00004167"/>
    </source>
</evidence>
<dbReference type="InterPro" id="IPR013083">
    <property type="entry name" value="Znf_RING/FYVE/PHD"/>
</dbReference>
<keyword evidence="6 11" id="KW-0863">Zinc-finger</keyword>
<dbReference type="Proteomes" id="UP000249619">
    <property type="component" value="Unassembled WGS sequence"/>
</dbReference>
<accession>A0A364N6T7</accession>
<dbReference type="PANTHER" id="PTHR45768">
    <property type="entry name" value="E3 UBIQUITIN-PROTEIN LIGASE RNF13-LIKE"/>
    <property type="match status" value="1"/>
</dbReference>
<evidence type="ECO:0000313" key="15">
    <source>
        <dbReference type="EMBL" id="RAR13058.1"/>
    </source>
</evidence>
<reference evidence="16" key="1">
    <citation type="submission" date="2018-05" db="EMBL/GenBank/DDBJ databases">
        <title>Draft genome sequence of Stemphylium lycopersici strain CIDEFI 213.</title>
        <authorList>
            <person name="Medina R."/>
            <person name="Franco M.E.E."/>
            <person name="Lucentini C.G."/>
            <person name="Saparrat M.C.N."/>
            <person name="Balatti P.A."/>
        </authorList>
    </citation>
    <scope>NUCLEOTIDE SEQUENCE [LARGE SCALE GENOMIC DNA]</scope>
    <source>
        <strain evidence="16">CIDEFI 213</strain>
    </source>
</reference>
<gene>
    <name evidence="15" type="ORF">DDE83_003583</name>
</gene>
<evidence type="ECO:0000256" key="10">
    <source>
        <dbReference type="ARBA" id="ARBA00023136"/>
    </source>
</evidence>
<dbReference type="Gene3D" id="3.30.40.10">
    <property type="entry name" value="Zinc/RING finger domain, C3HC4 (zinc finger)"/>
    <property type="match status" value="1"/>
</dbReference>
<dbReference type="InterPro" id="IPR001841">
    <property type="entry name" value="Znf_RING"/>
</dbReference>
<evidence type="ECO:0000259" key="14">
    <source>
        <dbReference type="PROSITE" id="PS50089"/>
    </source>
</evidence>
<dbReference type="STRING" id="183478.A0A364N6T7"/>
<evidence type="ECO:0000313" key="16">
    <source>
        <dbReference type="Proteomes" id="UP000249619"/>
    </source>
</evidence>
<keyword evidence="5" id="KW-0479">Metal-binding</keyword>
<evidence type="ECO:0000256" key="4">
    <source>
        <dbReference type="ARBA" id="ARBA00022692"/>
    </source>
</evidence>
<organism evidence="15 16">
    <name type="scientific">Stemphylium lycopersici</name>
    <name type="common">Tomato gray leaf spot disease fungus</name>
    <name type="synonym">Thyrospora lycopersici</name>
    <dbReference type="NCBI Taxonomy" id="183478"/>
    <lineage>
        <taxon>Eukaryota</taxon>
        <taxon>Fungi</taxon>
        <taxon>Dikarya</taxon>
        <taxon>Ascomycota</taxon>
        <taxon>Pezizomycotina</taxon>
        <taxon>Dothideomycetes</taxon>
        <taxon>Pleosporomycetidae</taxon>
        <taxon>Pleosporales</taxon>
        <taxon>Pleosporineae</taxon>
        <taxon>Pleosporaceae</taxon>
        <taxon>Stemphylium</taxon>
    </lineage>
</organism>
<comment type="subcellular location">
    <subcellularLocation>
        <location evidence="1">Membrane</location>
        <topology evidence="1">Single-pass membrane protein</topology>
    </subcellularLocation>
</comment>
<keyword evidence="10 13" id="KW-0472">Membrane</keyword>
<comment type="pathway">
    <text evidence="2">Protein modification; protein ubiquitination.</text>
</comment>
<dbReference type="Pfam" id="PF12678">
    <property type="entry name" value="zf-rbx1"/>
    <property type="match status" value="1"/>
</dbReference>
<feature type="domain" description="RING-type" evidence="14">
    <location>
        <begin position="117"/>
        <end position="210"/>
    </location>
</feature>
<keyword evidence="4 13" id="KW-0812">Transmembrane</keyword>
<dbReference type="GO" id="GO:0016740">
    <property type="term" value="F:transferase activity"/>
    <property type="evidence" value="ECO:0007669"/>
    <property type="project" value="UniProtKB-KW"/>
</dbReference>
<dbReference type="AlphaFoldDB" id="A0A364N6T7"/>
<dbReference type="EMBL" id="QGDH01000041">
    <property type="protein sequence ID" value="RAR13058.1"/>
    <property type="molecule type" value="Genomic_DNA"/>
</dbReference>
<keyword evidence="16" id="KW-1185">Reference proteome</keyword>
<keyword evidence="7" id="KW-0833">Ubl conjugation pathway</keyword>
<dbReference type="SUPFAM" id="SSF57850">
    <property type="entry name" value="RING/U-box"/>
    <property type="match status" value="1"/>
</dbReference>
<keyword evidence="9 13" id="KW-1133">Transmembrane helix</keyword>
<evidence type="ECO:0000256" key="3">
    <source>
        <dbReference type="ARBA" id="ARBA00022679"/>
    </source>
</evidence>
<feature type="region of interest" description="Disordered" evidence="12">
    <location>
        <begin position="80"/>
        <end position="108"/>
    </location>
</feature>
<keyword evidence="8" id="KW-0862">Zinc</keyword>
<evidence type="ECO:0000256" key="7">
    <source>
        <dbReference type="ARBA" id="ARBA00022786"/>
    </source>
</evidence>
<dbReference type="GO" id="GO:0051603">
    <property type="term" value="P:proteolysis involved in protein catabolic process"/>
    <property type="evidence" value="ECO:0007669"/>
    <property type="project" value="UniProtKB-ARBA"/>
</dbReference>
<evidence type="ECO:0000256" key="13">
    <source>
        <dbReference type="SAM" id="Phobius"/>
    </source>
</evidence>
<dbReference type="GO" id="GO:0008270">
    <property type="term" value="F:zinc ion binding"/>
    <property type="evidence" value="ECO:0007669"/>
    <property type="project" value="UniProtKB-KW"/>
</dbReference>
<feature type="transmembrane region" description="Helical" evidence="13">
    <location>
        <begin position="31"/>
        <end position="53"/>
    </location>
</feature>
<dbReference type="UniPathway" id="UPA00143"/>
<sequence>MPAISSHGDVLLLQAREWRDTVGQSGMTPTAFSFLIPVFVVAIVAPFLCVFCIRKRRQPVPVSTRPPPKIKKPALRRAEAREKLNEVTEVSSRTTVDTEENEGKPAVETRSVLERECAICLSTLHAPAPPEPAKLSPDTPITDAAALPSTLPSTTDQPLSTDSTTADAPSPTQPPECEAILKLSVCGHEFHAECLVSWFVLRKTSCPICRSMYMSKEAMEQHDEEERIALGGAPIIPAEDLEAQRAAQPQRPPVRNWRYFLHGRNAFRRGREERAQSQAPVQPEVEMQDRSAVSAEQQQAGTEAPAPAEVQPEQPVRSRIQRIFARG</sequence>
<evidence type="ECO:0000256" key="11">
    <source>
        <dbReference type="PROSITE-ProRule" id="PRU00175"/>
    </source>
</evidence>
<feature type="region of interest" description="Disordered" evidence="12">
    <location>
        <begin position="129"/>
        <end position="174"/>
    </location>
</feature>